<evidence type="ECO:0000259" key="2">
    <source>
        <dbReference type="PROSITE" id="PS50954"/>
    </source>
</evidence>
<dbReference type="WBParaSite" id="L893_g31928.t1">
    <property type="protein sequence ID" value="L893_g31928.t1"/>
    <property type="gene ID" value="L893_g31928"/>
</dbReference>
<reference evidence="4" key="1">
    <citation type="submission" date="2016-11" db="UniProtKB">
        <authorList>
            <consortium name="WormBaseParasite"/>
        </authorList>
    </citation>
    <scope>IDENTIFICATION</scope>
</reference>
<evidence type="ECO:0000256" key="1">
    <source>
        <dbReference type="SAM" id="MobiDB-lite"/>
    </source>
</evidence>
<keyword evidence="3" id="KW-1185">Reference proteome</keyword>
<evidence type="ECO:0000313" key="3">
    <source>
        <dbReference type="Proteomes" id="UP000095287"/>
    </source>
</evidence>
<dbReference type="InterPro" id="IPR011015">
    <property type="entry name" value="LEM/LEM-like_dom_sf"/>
</dbReference>
<name>A0A1I8A1J2_9BILA</name>
<dbReference type="Gene3D" id="1.10.720.40">
    <property type="match status" value="1"/>
</dbReference>
<dbReference type="CDD" id="cd12934">
    <property type="entry name" value="LEM"/>
    <property type="match status" value="1"/>
</dbReference>
<dbReference type="PROSITE" id="PS50954">
    <property type="entry name" value="LEM"/>
    <property type="match status" value="1"/>
</dbReference>
<dbReference type="SUPFAM" id="SSF63451">
    <property type="entry name" value="LEM domain"/>
    <property type="match status" value="1"/>
</dbReference>
<accession>A0A1I8A1J2</accession>
<sequence length="262" mass="28154">MSSNSSATPAEDMSIPQLSQELSELGHPPGPINDSNKDTFVGKLKRLRASGFPSNEASSSSGAVSSSTSSNVKKQNDPAPTKRQRRSSPAALPAKEESPAEEENPPEPERTNPPDQPADGQRTPQLSPTSSANLLNSVQRSALLSTKSIHRSAKSVSRRTGIRPSKPASPGGTPKKNGPASPSGTPASTGPGIIPNWEALKPEVLHPKTDPPMSEDRLYAIDRITTYTRYVESIMRTMSYSVQDTAMDEIYRVLIKLRPHIP</sequence>
<organism evidence="3 4">
    <name type="scientific">Steinernema glaseri</name>
    <dbReference type="NCBI Taxonomy" id="37863"/>
    <lineage>
        <taxon>Eukaryota</taxon>
        <taxon>Metazoa</taxon>
        <taxon>Ecdysozoa</taxon>
        <taxon>Nematoda</taxon>
        <taxon>Chromadorea</taxon>
        <taxon>Rhabditida</taxon>
        <taxon>Tylenchina</taxon>
        <taxon>Panagrolaimomorpha</taxon>
        <taxon>Strongyloidoidea</taxon>
        <taxon>Steinernematidae</taxon>
        <taxon>Steinernema</taxon>
    </lineage>
</organism>
<feature type="domain" description="LEM" evidence="2">
    <location>
        <begin position="7"/>
        <end position="51"/>
    </location>
</feature>
<dbReference type="InterPro" id="IPR003887">
    <property type="entry name" value="LEM_dom"/>
</dbReference>
<evidence type="ECO:0000313" key="4">
    <source>
        <dbReference type="WBParaSite" id="L893_g31928.t1"/>
    </source>
</evidence>
<feature type="compositionally biased region" description="Polar residues" evidence="1">
    <location>
        <begin position="122"/>
        <end position="147"/>
    </location>
</feature>
<dbReference type="Proteomes" id="UP000095287">
    <property type="component" value="Unplaced"/>
</dbReference>
<feature type="compositionally biased region" description="Basic residues" evidence="1">
    <location>
        <begin position="148"/>
        <end position="161"/>
    </location>
</feature>
<feature type="region of interest" description="Disordered" evidence="1">
    <location>
        <begin position="1"/>
        <end position="195"/>
    </location>
</feature>
<dbReference type="AlphaFoldDB" id="A0A1I8A1J2"/>
<protein>
    <submittedName>
        <fullName evidence="4">LEM domain-containing protein</fullName>
    </submittedName>
</protein>
<proteinExistence type="predicted"/>
<feature type="compositionally biased region" description="Low complexity" evidence="1">
    <location>
        <begin position="49"/>
        <end position="70"/>
    </location>
</feature>